<dbReference type="Gene3D" id="3.40.50.720">
    <property type="entry name" value="NAD(P)-binding Rossmann-like Domain"/>
    <property type="match status" value="1"/>
</dbReference>
<dbReference type="SUPFAM" id="SSF51735">
    <property type="entry name" value="NAD(P)-binding Rossmann-fold domains"/>
    <property type="match status" value="1"/>
</dbReference>
<sequence length="244" mass="25855">MEASARPDFTGCRALVTGAGRGIGRAIARELAYCGAAVLCVARTQSELDETVSGAGDRAIAVSCDIGDAGAGDRLMHEVAHHLGGLDILVHCAGIFVSGSLEQTPLSELDRLYAVNVRAPFALTKAALPVLIREQGQIVFIGSSIVRAANLAGRGGYAAMQAAFKALADATRDEVNDRDVRVLMVTPGTTATPRQARIFAQAEREYRPERLLQPEDVAQMVCAALSLPRTAEVTDIQVRPMLKS</sequence>
<protein>
    <submittedName>
        <fullName evidence="3">SDR family NAD(P)-dependent oxidoreductase</fullName>
    </submittedName>
</protein>
<dbReference type="CDD" id="cd05233">
    <property type="entry name" value="SDR_c"/>
    <property type="match status" value="1"/>
</dbReference>
<dbReference type="RefSeq" id="WP_281044426.1">
    <property type="nucleotide sequence ID" value="NZ_JARYGZ010000001.1"/>
</dbReference>
<dbReference type="PRINTS" id="PR00081">
    <property type="entry name" value="GDHRDH"/>
</dbReference>
<proteinExistence type="inferred from homology"/>
<reference evidence="3" key="1">
    <citation type="submission" date="2023-04" db="EMBL/GenBank/DDBJ databases">
        <title>Sphingomonas sp. MAHUQ-71 isolated from rice field.</title>
        <authorList>
            <person name="Huq M.A."/>
        </authorList>
    </citation>
    <scope>NUCLEOTIDE SEQUENCE</scope>
    <source>
        <strain evidence="3">MAHUQ-71</strain>
    </source>
</reference>
<keyword evidence="4" id="KW-1185">Reference proteome</keyword>
<dbReference type="PANTHER" id="PTHR44196:SF1">
    <property type="entry name" value="DEHYDROGENASE_REDUCTASE SDR FAMILY MEMBER 7B"/>
    <property type="match status" value="1"/>
</dbReference>
<keyword evidence="2" id="KW-0560">Oxidoreductase</keyword>
<gene>
    <name evidence="3" type="ORF">QGN17_10520</name>
</gene>
<evidence type="ECO:0000313" key="4">
    <source>
        <dbReference type="Proteomes" id="UP001160625"/>
    </source>
</evidence>
<dbReference type="InterPro" id="IPR036291">
    <property type="entry name" value="NAD(P)-bd_dom_sf"/>
</dbReference>
<name>A0ABT6N1L1_9SPHN</name>
<dbReference type="EMBL" id="JARYGZ010000001">
    <property type="protein sequence ID" value="MDH7639164.1"/>
    <property type="molecule type" value="Genomic_DNA"/>
</dbReference>
<dbReference type="InterPro" id="IPR002347">
    <property type="entry name" value="SDR_fam"/>
</dbReference>
<organism evidence="3 4">
    <name type="scientific">Sphingomonas oryzagri</name>
    <dbReference type="NCBI Taxonomy" id="3042314"/>
    <lineage>
        <taxon>Bacteria</taxon>
        <taxon>Pseudomonadati</taxon>
        <taxon>Pseudomonadota</taxon>
        <taxon>Alphaproteobacteria</taxon>
        <taxon>Sphingomonadales</taxon>
        <taxon>Sphingomonadaceae</taxon>
        <taxon>Sphingomonas</taxon>
    </lineage>
</organism>
<evidence type="ECO:0000256" key="1">
    <source>
        <dbReference type="ARBA" id="ARBA00006484"/>
    </source>
</evidence>
<evidence type="ECO:0000313" key="3">
    <source>
        <dbReference type="EMBL" id="MDH7639164.1"/>
    </source>
</evidence>
<dbReference type="Proteomes" id="UP001160625">
    <property type="component" value="Unassembled WGS sequence"/>
</dbReference>
<dbReference type="PANTHER" id="PTHR44196">
    <property type="entry name" value="DEHYDROGENASE/REDUCTASE SDR FAMILY MEMBER 7B"/>
    <property type="match status" value="1"/>
</dbReference>
<evidence type="ECO:0000256" key="2">
    <source>
        <dbReference type="ARBA" id="ARBA00023002"/>
    </source>
</evidence>
<dbReference type="Pfam" id="PF00106">
    <property type="entry name" value="adh_short"/>
    <property type="match status" value="1"/>
</dbReference>
<comment type="caution">
    <text evidence="3">The sequence shown here is derived from an EMBL/GenBank/DDBJ whole genome shotgun (WGS) entry which is preliminary data.</text>
</comment>
<comment type="similarity">
    <text evidence="1">Belongs to the short-chain dehydrogenases/reductases (SDR) family.</text>
</comment>
<accession>A0ABT6N1L1</accession>